<sequence length="403" mass="44576">MDLAFSPEEIAFRDEVRAFIAENYPAELRGKQDEGEELGKAEFLAWHKILAKKGGWSAPAWPTQYGGPGWTATQRYIFSEESARAETIPPLPFGINMVGPVIYTFGTPEQKAQHLPGILAGDVWWCQGYSEPGAGSDLASLRTKAERITEDGKDYYIVNGQKTWTTLAQHADWGFFLVRTDATAKQQEGISFLLIDMKSPGITVKPIITLGGEHEVNEVWLDNVKVPVENRVYEENKGWTCAKFLLAHERTGIAGVARSKRGIEKLKAIAKAEQDGSGQSLLANPFFRRKVAELETDLTALEFTELRTLAGEASGKGPGPESSLLKVKGTEIQQRITELVLEAAGNYAAPYFREFPEGSNEYPIGPEFAHRSAPTYFNMRKTSIYGGSNEIQRNIIAKMVLGL</sequence>
<dbReference type="AlphaFoldDB" id="A0A501XDP9"/>
<feature type="domain" description="Acyl-CoA oxidase/dehydrogenase middle" evidence="8">
    <location>
        <begin position="126"/>
        <end position="223"/>
    </location>
</feature>
<accession>A0A501XDP9</accession>
<comment type="cofactor">
    <cofactor evidence="1 6">
        <name>FAD</name>
        <dbReference type="ChEBI" id="CHEBI:57692"/>
    </cofactor>
</comment>
<evidence type="ECO:0000256" key="3">
    <source>
        <dbReference type="ARBA" id="ARBA00022630"/>
    </source>
</evidence>
<keyword evidence="5 6" id="KW-0560">Oxidoreductase</keyword>
<dbReference type="InterPro" id="IPR036250">
    <property type="entry name" value="AcylCo_DH-like_C"/>
</dbReference>
<proteinExistence type="inferred from homology"/>
<dbReference type="Pfam" id="PF02770">
    <property type="entry name" value="Acyl-CoA_dh_M"/>
    <property type="match status" value="1"/>
</dbReference>
<dbReference type="RefSeq" id="WP_140929492.1">
    <property type="nucleotide sequence ID" value="NZ_VFSU01000034.1"/>
</dbReference>
<evidence type="ECO:0000313" key="11">
    <source>
        <dbReference type="Proteomes" id="UP000319897"/>
    </source>
</evidence>
<evidence type="ECO:0000256" key="4">
    <source>
        <dbReference type="ARBA" id="ARBA00022827"/>
    </source>
</evidence>
<evidence type="ECO:0000256" key="6">
    <source>
        <dbReference type="RuleBase" id="RU362125"/>
    </source>
</evidence>
<dbReference type="InterPro" id="IPR052161">
    <property type="entry name" value="Mycobact_Acyl-CoA_DH"/>
</dbReference>
<name>A0A501XDP9_9SPHN</name>
<dbReference type="InterPro" id="IPR009075">
    <property type="entry name" value="AcylCo_DH/oxidase_C"/>
</dbReference>
<dbReference type="InterPro" id="IPR037069">
    <property type="entry name" value="AcylCoA_DH/ox_N_sf"/>
</dbReference>
<protein>
    <submittedName>
        <fullName evidence="10">Pimeloyl-CoA dehydrogenase large subunit</fullName>
    </submittedName>
</protein>
<reference evidence="10 11" key="1">
    <citation type="submission" date="2019-06" db="EMBL/GenBank/DDBJ databases">
        <authorList>
            <person name="Lee I."/>
            <person name="Jang G.I."/>
            <person name="Hwang C.Y."/>
        </authorList>
    </citation>
    <scope>NUCLEOTIDE SEQUENCE [LARGE SCALE GENOMIC DNA]</scope>
    <source>
        <strain evidence="10 11">PAMC 28131</strain>
    </source>
</reference>
<dbReference type="EMBL" id="VFSU01000034">
    <property type="protein sequence ID" value="TPE58640.1"/>
    <property type="molecule type" value="Genomic_DNA"/>
</dbReference>
<dbReference type="Gene3D" id="2.40.110.10">
    <property type="entry name" value="Butyryl-CoA Dehydrogenase, subunit A, domain 2"/>
    <property type="match status" value="1"/>
</dbReference>
<evidence type="ECO:0000256" key="5">
    <source>
        <dbReference type="ARBA" id="ARBA00023002"/>
    </source>
</evidence>
<feature type="domain" description="Acyl-CoA dehydrogenase/oxidase N-terminal" evidence="9">
    <location>
        <begin position="6"/>
        <end position="122"/>
    </location>
</feature>
<evidence type="ECO:0000259" key="8">
    <source>
        <dbReference type="Pfam" id="PF02770"/>
    </source>
</evidence>
<organism evidence="10 11">
    <name type="scientific">Sandaracinobacter neustonicus</name>
    <dbReference type="NCBI Taxonomy" id="1715348"/>
    <lineage>
        <taxon>Bacteria</taxon>
        <taxon>Pseudomonadati</taxon>
        <taxon>Pseudomonadota</taxon>
        <taxon>Alphaproteobacteria</taxon>
        <taxon>Sphingomonadales</taxon>
        <taxon>Sphingosinicellaceae</taxon>
        <taxon>Sandaracinobacter</taxon>
    </lineage>
</organism>
<evidence type="ECO:0000256" key="2">
    <source>
        <dbReference type="ARBA" id="ARBA00009347"/>
    </source>
</evidence>
<dbReference type="Pfam" id="PF00441">
    <property type="entry name" value="Acyl-CoA_dh_1"/>
    <property type="match status" value="1"/>
</dbReference>
<comment type="similarity">
    <text evidence="2 6">Belongs to the acyl-CoA dehydrogenase family.</text>
</comment>
<dbReference type="Proteomes" id="UP000319897">
    <property type="component" value="Unassembled WGS sequence"/>
</dbReference>
<keyword evidence="11" id="KW-1185">Reference proteome</keyword>
<dbReference type="InterPro" id="IPR009100">
    <property type="entry name" value="AcylCoA_DH/oxidase_NM_dom_sf"/>
</dbReference>
<dbReference type="FunFam" id="2.40.110.10:FF:000011">
    <property type="entry name" value="Acyl-CoA dehydrogenase FadE34"/>
    <property type="match status" value="1"/>
</dbReference>
<evidence type="ECO:0000259" key="9">
    <source>
        <dbReference type="Pfam" id="PF02771"/>
    </source>
</evidence>
<dbReference type="InterPro" id="IPR006091">
    <property type="entry name" value="Acyl-CoA_Oxase/DH_mid-dom"/>
</dbReference>
<evidence type="ECO:0000259" key="7">
    <source>
        <dbReference type="Pfam" id="PF00441"/>
    </source>
</evidence>
<dbReference type="Gene3D" id="1.20.140.10">
    <property type="entry name" value="Butyryl-CoA Dehydrogenase, subunit A, domain 3"/>
    <property type="match status" value="1"/>
</dbReference>
<comment type="caution">
    <text evidence="10">The sequence shown here is derived from an EMBL/GenBank/DDBJ whole genome shotgun (WGS) entry which is preliminary data.</text>
</comment>
<dbReference type="OrthoDB" id="9780544at2"/>
<dbReference type="GO" id="GO:0050660">
    <property type="term" value="F:flavin adenine dinucleotide binding"/>
    <property type="evidence" value="ECO:0007669"/>
    <property type="project" value="InterPro"/>
</dbReference>
<keyword evidence="3 6" id="KW-0285">Flavoprotein</keyword>
<dbReference type="Gene3D" id="1.10.540.10">
    <property type="entry name" value="Acyl-CoA dehydrogenase/oxidase, N-terminal domain"/>
    <property type="match status" value="1"/>
</dbReference>
<dbReference type="InterPro" id="IPR013786">
    <property type="entry name" value="AcylCoA_DH/ox_N"/>
</dbReference>
<evidence type="ECO:0000256" key="1">
    <source>
        <dbReference type="ARBA" id="ARBA00001974"/>
    </source>
</evidence>
<dbReference type="Pfam" id="PF02771">
    <property type="entry name" value="Acyl-CoA_dh_N"/>
    <property type="match status" value="1"/>
</dbReference>
<dbReference type="PANTHER" id="PTHR43292">
    <property type="entry name" value="ACYL-COA DEHYDROGENASE"/>
    <property type="match status" value="1"/>
</dbReference>
<feature type="domain" description="Acyl-CoA dehydrogenase/oxidase C-terminal" evidence="7">
    <location>
        <begin position="236"/>
        <end position="400"/>
    </location>
</feature>
<dbReference type="GO" id="GO:0005886">
    <property type="term" value="C:plasma membrane"/>
    <property type="evidence" value="ECO:0007669"/>
    <property type="project" value="TreeGrafter"/>
</dbReference>
<evidence type="ECO:0000313" key="10">
    <source>
        <dbReference type="EMBL" id="TPE58640.1"/>
    </source>
</evidence>
<dbReference type="GO" id="GO:0016627">
    <property type="term" value="F:oxidoreductase activity, acting on the CH-CH group of donors"/>
    <property type="evidence" value="ECO:0007669"/>
    <property type="project" value="InterPro"/>
</dbReference>
<dbReference type="SUPFAM" id="SSF56645">
    <property type="entry name" value="Acyl-CoA dehydrogenase NM domain-like"/>
    <property type="match status" value="1"/>
</dbReference>
<gene>
    <name evidence="10" type="ORF">FJQ54_16435</name>
</gene>
<keyword evidence="4 6" id="KW-0274">FAD</keyword>
<dbReference type="PANTHER" id="PTHR43292:SF3">
    <property type="entry name" value="ACYL-COA DEHYDROGENASE FADE29"/>
    <property type="match status" value="1"/>
</dbReference>
<dbReference type="SUPFAM" id="SSF47203">
    <property type="entry name" value="Acyl-CoA dehydrogenase C-terminal domain-like"/>
    <property type="match status" value="1"/>
</dbReference>
<dbReference type="InterPro" id="IPR046373">
    <property type="entry name" value="Acyl-CoA_Oxase/DH_mid-dom_sf"/>
</dbReference>